<protein>
    <submittedName>
        <fullName evidence="8">PAS domain S-box-containing protein</fullName>
    </submittedName>
</protein>
<dbReference type="Pfam" id="PF06506">
    <property type="entry name" value="PrpR_N"/>
    <property type="match status" value="1"/>
</dbReference>
<evidence type="ECO:0000313" key="8">
    <source>
        <dbReference type="EMBL" id="SMP62823.1"/>
    </source>
</evidence>
<dbReference type="Pfam" id="PF00989">
    <property type="entry name" value="PAS"/>
    <property type="match status" value="1"/>
</dbReference>
<dbReference type="InterPro" id="IPR002197">
    <property type="entry name" value="HTH_Fis"/>
</dbReference>
<keyword evidence="5" id="KW-0804">Transcription</keyword>
<dbReference type="InterPro" id="IPR025943">
    <property type="entry name" value="Sigma_54_int_dom_ATP-bd_2"/>
</dbReference>
<reference evidence="8" key="1">
    <citation type="submission" date="2017-05" db="EMBL/GenBank/DDBJ databases">
        <authorList>
            <person name="Varghese N."/>
            <person name="Submissions S."/>
        </authorList>
    </citation>
    <scope>NUCLEOTIDE SEQUENCE</scope>
    <source>
        <strain evidence="8">Su22</strain>
    </source>
</reference>
<dbReference type="SUPFAM" id="SSF46689">
    <property type="entry name" value="Homeodomain-like"/>
    <property type="match status" value="1"/>
</dbReference>
<dbReference type="CDD" id="cd00130">
    <property type="entry name" value="PAS"/>
    <property type="match status" value="1"/>
</dbReference>
<dbReference type="GO" id="GO:0005524">
    <property type="term" value="F:ATP binding"/>
    <property type="evidence" value="ECO:0007669"/>
    <property type="project" value="UniProtKB-KW"/>
</dbReference>
<comment type="caution">
    <text evidence="8">The sequence shown here is derived from an EMBL/GenBank/DDBJ whole genome shotgun (WGS) entry which is preliminary data.</text>
</comment>
<proteinExistence type="predicted"/>
<dbReference type="PANTHER" id="PTHR32071:SF121">
    <property type="entry name" value="SIGMA L-DEPENDENT TRANSCRIPTIONAL REGULATOR YQIR-RELATED"/>
    <property type="match status" value="1"/>
</dbReference>
<evidence type="ECO:0000256" key="2">
    <source>
        <dbReference type="ARBA" id="ARBA00022840"/>
    </source>
</evidence>
<dbReference type="PROSITE" id="PS00676">
    <property type="entry name" value="SIGMA54_INTERACT_2"/>
    <property type="match status" value="1"/>
</dbReference>
<dbReference type="Gene3D" id="3.40.50.2300">
    <property type="match status" value="1"/>
</dbReference>
<evidence type="ECO:0000259" key="7">
    <source>
        <dbReference type="PROSITE" id="PS50112"/>
    </source>
</evidence>
<dbReference type="InterPro" id="IPR010524">
    <property type="entry name" value="Sig_transdc_resp-reg_PrpR_N"/>
</dbReference>
<dbReference type="InterPro" id="IPR025662">
    <property type="entry name" value="Sigma_54_int_dom_ATP-bd_1"/>
</dbReference>
<feature type="domain" description="Sigma-54 factor interaction" evidence="6">
    <location>
        <begin position="322"/>
        <end position="555"/>
    </location>
</feature>
<dbReference type="Gene3D" id="1.10.8.60">
    <property type="match status" value="1"/>
</dbReference>
<dbReference type="Gene3D" id="3.40.50.10660">
    <property type="entry name" value="PrpR receptor domain-like"/>
    <property type="match status" value="1"/>
</dbReference>
<dbReference type="InterPro" id="IPR000014">
    <property type="entry name" value="PAS"/>
</dbReference>
<evidence type="ECO:0000256" key="4">
    <source>
        <dbReference type="ARBA" id="ARBA00023125"/>
    </source>
</evidence>
<dbReference type="Proteomes" id="UP001158066">
    <property type="component" value="Unassembled WGS sequence"/>
</dbReference>
<dbReference type="InterPro" id="IPR025944">
    <property type="entry name" value="Sigma_54_int_dom_CS"/>
</dbReference>
<feature type="domain" description="PAS" evidence="7">
    <location>
        <begin position="193"/>
        <end position="238"/>
    </location>
</feature>
<dbReference type="InterPro" id="IPR009057">
    <property type="entry name" value="Homeodomain-like_sf"/>
</dbReference>
<dbReference type="GO" id="GO:0043565">
    <property type="term" value="F:sequence-specific DNA binding"/>
    <property type="evidence" value="ECO:0007669"/>
    <property type="project" value="InterPro"/>
</dbReference>
<accession>A0AA46AJM9</accession>
<keyword evidence="4" id="KW-0238">DNA-binding</keyword>
<dbReference type="AlphaFoldDB" id="A0AA46AJM9"/>
<dbReference type="Gene3D" id="3.40.50.300">
    <property type="entry name" value="P-loop containing nucleotide triphosphate hydrolases"/>
    <property type="match status" value="1"/>
</dbReference>
<dbReference type="SMART" id="SM00382">
    <property type="entry name" value="AAA"/>
    <property type="match status" value="1"/>
</dbReference>
<dbReference type="RefSeq" id="WP_283409890.1">
    <property type="nucleotide sequence ID" value="NZ_FXUF01000010.1"/>
</dbReference>
<dbReference type="SUPFAM" id="SSF55785">
    <property type="entry name" value="PYP-like sensor domain (PAS domain)"/>
    <property type="match status" value="1"/>
</dbReference>
<keyword evidence="2" id="KW-0067">ATP-binding</keyword>
<dbReference type="CDD" id="cd00009">
    <property type="entry name" value="AAA"/>
    <property type="match status" value="1"/>
</dbReference>
<dbReference type="FunFam" id="3.40.50.300:FF:000006">
    <property type="entry name" value="DNA-binding transcriptional regulator NtrC"/>
    <property type="match status" value="1"/>
</dbReference>
<dbReference type="Pfam" id="PF02954">
    <property type="entry name" value="HTH_8"/>
    <property type="match status" value="1"/>
</dbReference>
<evidence type="ECO:0000313" key="9">
    <source>
        <dbReference type="Proteomes" id="UP001158066"/>
    </source>
</evidence>
<dbReference type="GO" id="GO:0000156">
    <property type="term" value="F:phosphorelay response regulator activity"/>
    <property type="evidence" value="ECO:0007669"/>
    <property type="project" value="InterPro"/>
</dbReference>
<dbReference type="Gene3D" id="3.30.450.20">
    <property type="entry name" value="PAS domain"/>
    <property type="match status" value="1"/>
</dbReference>
<dbReference type="SUPFAM" id="SSF52540">
    <property type="entry name" value="P-loop containing nucleoside triphosphate hydrolases"/>
    <property type="match status" value="1"/>
</dbReference>
<keyword evidence="3" id="KW-0805">Transcription regulation</keyword>
<evidence type="ECO:0000256" key="1">
    <source>
        <dbReference type="ARBA" id="ARBA00022741"/>
    </source>
</evidence>
<dbReference type="InterPro" id="IPR003593">
    <property type="entry name" value="AAA+_ATPase"/>
</dbReference>
<dbReference type="SMART" id="SM00091">
    <property type="entry name" value="PAS"/>
    <property type="match status" value="1"/>
</dbReference>
<sequence>MNRKIYYLAPYEEMITLAKEVLREYPSIEIIHGLLSQGLVKAMELERMSKADVFIARGGTANLLKSEGINNPIVEMQISIFDVIRAAMEARNIDRRIGLVGFPGMFCQLDVVESTLDVTFEVLPLQVEEDIDGAFEVIHQKSLNVLVGGVICCKEATRRGIPSFLIKTGKEAILSAGLEALRLSEIKRREEAGNQQIRAIMDCANEGIMTVDPHGKVAICNRAAADIIGLKPYEIIGRYASEFSDGIVIQEVIKSKQMKLGVMTKMNQAQVLTNHVPIILGEEVAGAVSTFQDVTKILEYEEMIREELRHRSNAAKFTFEDVAGNSEVIRRVIQKAQKYACSDANVLILGETGTGKEMVAQAIHQESRHRIGPFVAVNCAALPASLLESELFGYEEGAFTGARKGGQKGLFCQADGGTIFLDEISEVPPSLQMQLLRVLQEKEVRPVGGTRVKPVKVRVIAASNRDLKALVREGCFRQDLYYRLNVLHLQLPSLRQRLEDLETLMTAMEKKHSGRIITGPTLAERLSQEALRLLKEHDWPGNIRELENIVERLLLYSSHDLAVDEQVLSLVMESPQVALRALSSNEMIQLTGSLKEMERQIICTVLAREGGSATQTAKRLSTSRTNIWRSVKESQEGVLHE</sequence>
<dbReference type="SUPFAM" id="SSF159800">
    <property type="entry name" value="PrpR receptor domain-like"/>
    <property type="match status" value="1"/>
</dbReference>
<dbReference type="Pfam" id="PF25601">
    <property type="entry name" value="AAA_lid_14"/>
    <property type="match status" value="1"/>
</dbReference>
<dbReference type="PROSITE" id="PS00688">
    <property type="entry name" value="SIGMA54_INTERACT_3"/>
    <property type="match status" value="1"/>
</dbReference>
<dbReference type="InterPro" id="IPR002078">
    <property type="entry name" value="Sigma_54_int"/>
</dbReference>
<dbReference type="PROSITE" id="PS00675">
    <property type="entry name" value="SIGMA54_INTERACT_1"/>
    <property type="match status" value="1"/>
</dbReference>
<keyword evidence="1" id="KW-0547">Nucleotide-binding</keyword>
<evidence type="ECO:0000259" key="6">
    <source>
        <dbReference type="PROSITE" id="PS50045"/>
    </source>
</evidence>
<dbReference type="PANTHER" id="PTHR32071">
    <property type="entry name" value="TRANSCRIPTIONAL REGULATORY PROTEIN"/>
    <property type="match status" value="1"/>
</dbReference>
<name>A0AA46AJM9_9CLOT</name>
<dbReference type="Gene3D" id="1.10.10.60">
    <property type="entry name" value="Homeodomain-like"/>
    <property type="match status" value="1"/>
</dbReference>
<dbReference type="GO" id="GO:0006355">
    <property type="term" value="P:regulation of DNA-templated transcription"/>
    <property type="evidence" value="ECO:0007669"/>
    <property type="project" value="InterPro"/>
</dbReference>
<gene>
    <name evidence="8" type="ORF">SAMN06296020_110104</name>
</gene>
<organism evidence="8 9">
    <name type="scientific">Anoxynatronum buryatiense</name>
    <dbReference type="NCBI Taxonomy" id="489973"/>
    <lineage>
        <taxon>Bacteria</taxon>
        <taxon>Bacillati</taxon>
        <taxon>Bacillota</taxon>
        <taxon>Clostridia</taxon>
        <taxon>Eubacteriales</taxon>
        <taxon>Clostridiaceae</taxon>
        <taxon>Anoxynatronum</taxon>
    </lineage>
</organism>
<keyword evidence="9" id="KW-1185">Reference proteome</keyword>
<dbReference type="EMBL" id="FXUF01000010">
    <property type="protein sequence ID" value="SMP62823.1"/>
    <property type="molecule type" value="Genomic_DNA"/>
</dbReference>
<evidence type="ECO:0000256" key="3">
    <source>
        <dbReference type="ARBA" id="ARBA00023015"/>
    </source>
</evidence>
<dbReference type="InterPro" id="IPR058031">
    <property type="entry name" value="AAA_lid_NorR"/>
</dbReference>
<evidence type="ECO:0000256" key="5">
    <source>
        <dbReference type="ARBA" id="ARBA00023163"/>
    </source>
</evidence>
<dbReference type="InterPro" id="IPR035965">
    <property type="entry name" value="PAS-like_dom_sf"/>
</dbReference>
<dbReference type="NCBIfam" id="TIGR00229">
    <property type="entry name" value="sensory_box"/>
    <property type="match status" value="1"/>
</dbReference>
<dbReference type="PROSITE" id="PS50112">
    <property type="entry name" value="PAS"/>
    <property type="match status" value="1"/>
</dbReference>
<dbReference type="InterPro" id="IPR013767">
    <property type="entry name" value="PAS_fold"/>
</dbReference>
<dbReference type="Pfam" id="PF00158">
    <property type="entry name" value="Sigma54_activat"/>
    <property type="match status" value="1"/>
</dbReference>
<dbReference type="InterPro" id="IPR027417">
    <property type="entry name" value="P-loop_NTPase"/>
</dbReference>
<dbReference type="PROSITE" id="PS50045">
    <property type="entry name" value="SIGMA54_INTERACT_4"/>
    <property type="match status" value="1"/>
</dbReference>